<sequence>MENLLCPNGHLRYHQQGSTLQHLRSLGALPKAPEDCLSIIDPGSRPKSMPLKVPSNTNPSGKNYV</sequence>
<name>E0XSQ9_9BACT</name>
<organism evidence="2">
    <name type="scientific">uncultured Gemmatimonadales bacterium HF0130_03D03</name>
    <dbReference type="NCBI Taxonomy" id="710742"/>
    <lineage>
        <taxon>Bacteria</taxon>
        <taxon>Pseudomonadati</taxon>
        <taxon>Gemmatimonadota</taxon>
        <taxon>Gemmatimonadia</taxon>
        <taxon>Gemmatimonadales</taxon>
        <taxon>environmental samples</taxon>
    </lineage>
</organism>
<reference evidence="2" key="1">
    <citation type="journal article" date="2011" name="Environ. Microbiol.">
        <title>Time-series analyses of Monterey Bay coastal microbial picoplankton using a 'genome proxy' microarray.</title>
        <authorList>
            <person name="Rich V.I."/>
            <person name="Pham V.D."/>
            <person name="Eppley J."/>
            <person name="Shi Y."/>
            <person name="DeLong E.F."/>
        </authorList>
    </citation>
    <scope>NUCLEOTIDE SEQUENCE</scope>
</reference>
<protein>
    <submittedName>
        <fullName evidence="2">Uncharacterized protein</fullName>
    </submittedName>
</protein>
<proteinExistence type="predicted"/>
<evidence type="ECO:0000313" key="2">
    <source>
        <dbReference type="EMBL" id="ADI17450.1"/>
    </source>
</evidence>
<dbReference type="EMBL" id="GU474865">
    <property type="protein sequence ID" value="ADI17450.1"/>
    <property type="molecule type" value="Genomic_DNA"/>
</dbReference>
<dbReference type="AlphaFoldDB" id="E0XSQ9"/>
<feature type="compositionally biased region" description="Polar residues" evidence="1">
    <location>
        <begin position="54"/>
        <end position="65"/>
    </location>
</feature>
<evidence type="ECO:0000256" key="1">
    <source>
        <dbReference type="SAM" id="MobiDB-lite"/>
    </source>
</evidence>
<feature type="region of interest" description="Disordered" evidence="1">
    <location>
        <begin position="37"/>
        <end position="65"/>
    </location>
</feature>
<accession>E0XSQ9</accession>